<reference evidence="1" key="1">
    <citation type="submission" date="2021-08" db="EMBL/GenBank/DDBJ databases">
        <title>Global Aspergillus fumigatus from environmental and clinical sources.</title>
        <authorList>
            <person name="Barber A."/>
            <person name="Sae-Ong T."/>
        </authorList>
    </citation>
    <scope>NUCLEOTIDE SEQUENCE</scope>
    <source>
        <strain evidence="1">NRZ-2016-071</strain>
    </source>
</reference>
<organism evidence="1 2">
    <name type="scientific">Aspergillus fumigatus</name>
    <name type="common">Neosartorya fumigata</name>
    <dbReference type="NCBI Taxonomy" id="746128"/>
    <lineage>
        <taxon>Eukaryota</taxon>
        <taxon>Fungi</taxon>
        <taxon>Dikarya</taxon>
        <taxon>Ascomycota</taxon>
        <taxon>Pezizomycotina</taxon>
        <taxon>Eurotiomycetes</taxon>
        <taxon>Eurotiomycetidae</taxon>
        <taxon>Eurotiales</taxon>
        <taxon>Aspergillaceae</taxon>
        <taxon>Aspergillus</taxon>
        <taxon>Aspergillus subgen. Fumigati</taxon>
    </lineage>
</organism>
<proteinExistence type="predicted"/>
<sequence>MTTSHGLQKGMKSQLKGVSQNSFEEQLAKLMAKKDEKRPPLTVNEGIEDLIPNGEAIEGPMNKVKLWKGDADNDWKVYDLISMRSTAELARKQMQEDKTKAVETTAYRFLYIISDELREACSGCD</sequence>
<evidence type="ECO:0000313" key="1">
    <source>
        <dbReference type="EMBL" id="KAH1901612.1"/>
    </source>
</evidence>
<protein>
    <submittedName>
        <fullName evidence="1">Uncharacterized protein</fullName>
    </submittedName>
</protein>
<evidence type="ECO:0000313" key="2">
    <source>
        <dbReference type="Proteomes" id="UP000813423"/>
    </source>
</evidence>
<dbReference type="Proteomes" id="UP000813423">
    <property type="component" value="Unassembled WGS sequence"/>
</dbReference>
<dbReference type="EMBL" id="JAIBSC010000065">
    <property type="protein sequence ID" value="KAH1901612.1"/>
    <property type="molecule type" value="Genomic_DNA"/>
</dbReference>
<gene>
    <name evidence="1" type="ORF">KXV57_007797</name>
</gene>
<name>A0A229YAF3_ASPFM</name>
<comment type="caution">
    <text evidence="1">The sequence shown here is derived from an EMBL/GenBank/DDBJ whole genome shotgun (WGS) entry which is preliminary data.</text>
</comment>
<accession>A0A229YAF3</accession>
<dbReference type="AlphaFoldDB" id="A0A229YAF3"/>